<reference evidence="1" key="2">
    <citation type="submission" date="2020-09" db="EMBL/GenBank/DDBJ databases">
        <authorList>
            <person name="Sun Q."/>
            <person name="Ohkuma M."/>
        </authorList>
    </citation>
    <scope>NUCLEOTIDE SEQUENCE</scope>
    <source>
        <strain evidence="1">JCM 4815</strain>
    </source>
</reference>
<evidence type="ECO:0000313" key="2">
    <source>
        <dbReference type="Proteomes" id="UP000622166"/>
    </source>
</evidence>
<dbReference type="Proteomes" id="UP000622166">
    <property type="component" value="Unassembled WGS sequence"/>
</dbReference>
<reference evidence="1" key="1">
    <citation type="journal article" date="2014" name="Int. J. Syst. Evol. Microbiol.">
        <title>Complete genome sequence of Corynebacterium casei LMG S-19264T (=DSM 44701T), isolated from a smear-ripened cheese.</title>
        <authorList>
            <consortium name="US DOE Joint Genome Institute (JGI-PGF)"/>
            <person name="Walter F."/>
            <person name="Albersmeier A."/>
            <person name="Kalinowski J."/>
            <person name="Ruckert C."/>
        </authorList>
    </citation>
    <scope>NUCLEOTIDE SEQUENCE</scope>
    <source>
        <strain evidence="1">JCM 4815</strain>
    </source>
</reference>
<evidence type="ECO:0000313" key="1">
    <source>
        <dbReference type="EMBL" id="GGZ32336.1"/>
    </source>
</evidence>
<protein>
    <submittedName>
        <fullName evidence="1">Uncharacterized protein</fullName>
    </submittedName>
</protein>
<keyword evidence="2" id="KW-1185">Reference proteome</keyword>
<accession>A0A918UTM7</accession>
<organism evidence="1 2">
    <name type="scientific">Streptomyces poonensis</name>
    <dbReference type="NCBI Taxonomy" id="68255"/>
    <lineage>
        <taxon>Bacteria</taxon>
        <taxon>Bacillati</taxon>
        <taxon>Actinomycetota</taxon>
        <taxon>Actinomycetes</taxon>
        <taxon>Kitasatosporales</taxon>
        <taxon>Streptomycetaceae</taxon>
        <taxon>Streptomyces</taxon>
    </lineage>
</organism>
<proteinExistence type="predicted"/>
<comment type="caution">
    <text evidence="1">The sequence shown here is derived from an EMBL/GenBank/DDBJ whole genome shotgun (WGS) entry which is preliminary data.</text>
</comment>
<gene>
    <name evidence="1" type="ORF">GCM10010365_61390</name>
</gene>
<dbReference type="EMBL" id="BMVW01000016">
    <property type="protein sequence ID" value="GGZ32336.1"/>
    <property type="molecule type" value="Genomic_DNA"/>
</dbReference>
<name>A0A918UTM7_9ACTN</name>
<sequence>MSDPAATFHRPGETRGRRGLMGASDWDYYVPYQEDLNAALQQLRREVFEAGDY</sequence>
<dbReference type="AlphaFoldDB" id="A0A918UTM7"/>